<dbReference type="Proteomes" id="UP000198823">
    <property type="component" value="Unassembled WGS sequence"/>
</dbReference>
<dbReference type="AlphaFoldDB" id="A0A1G6XPF4"/>
<evidence type="ECO:0000256" key="4">
    <source>
        <dbReference type="SAM" id="MobiDB-lite"/>
    </source>
</evidence>
<keyword evidence="2 3" id="KW-0233">DNA recombination</keyword>
<name>A0A1G6XPF4_9BACL</name>
<gene>
    <name evidence="3" type="primary">ku</name>
    <name evidence="6" type="ORF">SAMN04488126_101106</name>
</gene>
<protein>
    <recommendedName>
        <fullName evidence="3">Non-homologous end joining protein Ku</fullName>
    </recommendedName>
</protein>
<feature type="region of interest" description="Disordered" evidence="4">
    <location>
        <begin position="256"/>
        <end position="304"/>
    </location>
</feature>
<sequence length="304" mass="33868">MTPVCAPPKTSYIAPPGRDMLEEKAGDGMHTVWKGSISFGLVNIPVKLHAATEDRDIKLRQLHRECNAPISYKKVCTSCNAEVKSEDIVKAYEYTKGKFVVLDEEDLKALKKENEDKAVEIVDFVKLEEIDPIYFECTYFLAPDKGGAKAYALLRAALGDSDKIGVAKIIIRQKEQLAAVRVYKEALVLETIHYPDEVRKVEDVPNVPGEEAVQKKELDVALMLIEQLTTPFEPEKYKDEYREALMELIEAKKAGKETVTAAEREAPAATNATDLMAALQASLEKTTKKKPAPKKRATTTKKKA</sequence>
<dbReference type="GO" id="GO:0006310">
    <property type="term" value="P:DNA recombination"/>
    <property type="evidence" value="ECO:0007669"/>
    <property type="project" value="UniProtKB-KW"/>
</dbReference>
<dbReference type="GO" id="GO:0003690">
    <property type="term" value="F:double-stranded DNA binding"/>
    <property type="evidence" value="ECO:0007669"/>
    <property type="project" value="UniProtKB-UniRule"/>
</dbReference>
<dbReference type="SMART" id="SM00559">
    <property type="entry name" value="Ku78"/>
    <property type="match status" value="1"/>
</dbReference>
<accession>A0A1G6XPF4</accession>
<dbReference type="STRING" id="426756.SAMN04488126_101106"/>
<dbReference type="CDD" id="cd00789">
    <property type="entry name" value="KU_like"/>
    <property type="match status" value="1"/>
</dbReference>
<dbReference type="Pfam" id="PF02735">
    <property type="entry name" value="Ku"/>
    <property type="match status" value="1"/>
</dbReference>
<keyword evidence="3" id="KW-0234">DNA repair</keyword>
<evidence type="ECO:0000256" key="3">
    <source>
        <dbReference type="HAMAP-Rule" id="MF_01875"/>
    </source>
</evidence>
<evidence type="ECO:0000256" key="1">
    <source>
        <dbReference type="ARBA" id="ARBA00023125"/>
    </source>
</evidence>
<feature type="compositionally biased region" description="Basic and acidic residues" evidence="4">
    <location>
        <begin position="256"/>
        <end position="266"/>
    </location>
</feature>
<dbReference type="EMBL" id="FNAR01000001">
    <property type="protein sequence ID" value="SDD79247.1"/>
    <property type="molecule type" value="Genomic_DNA"/>
</dbReference>
<dbReference type="SUPFAM" id="SSF100939">
    <property type="entry name" value="SPOC domain-like"/>
    <property type="match status" value="1"/>
</dbReference>
<dbReference type="PANTHER" id="PTHR41251:SF1">
    <property type="entry name" value="NON-HOMOLOGOUS END JOINING PROTEIN KU"/>
    <property type="match status" value="1"/>
</dbReference>
<comment type="function">
    <text evidence="3">With LigD forms a non-homologous end joining (NHEJ) DNA repair enzyme, which repairs dsDNA breaks with reduced fidelity. Binds linear dsDNA with 5'- and 3'- overhangs but not closed circular dsDNA nor ssDNA. Recruits and stimulates the ligase activity of LigD.</text>
</comment>
<dbReference type="GO" id="GO:0006303">
    <property type="term" value="P:double-strand break repair via nonhomologous end joining"/>
    <property type="evidence" value="ECO:0007669"/>
    <property type="project" value="UniProtKB-UniRule"/>
</dbReference>
<comment type="similarity">
    <text evidence="3">Belongs to the prokaryotic Ku family.</text>
</comment>
<feature type="domain" description="Ku" evidence="5">
    <location>
        <begin position="80"/>
        <end position="209"/>
    </location>
</feature>
<dbReference type="NCBIfam" id="TIGR02772">
    <property type="entry name" value="Ku_bact"/>
    <property type="match status" value="1"/>
</dbReference>
<dbReference type="Gene3D" id="2.40.290.10">
    <property type="match status" value="1"/>
</dbReference>
<keyword evidence="1 3" id="KW-0238">DNA-binding</keyword>
<dbReference type="InterPro" id="IPR009187">
    <property type="entry name" value="Prok_Ku"/>
</dbReference>
<proteinExistence type="inferred from homology"/>
<feature type="compositionally biased region" description="Basic residues" evidence="4">
    <location>
        <begin position="287"/>
        <end position="304"/>
    </location>
</feature>
<reference evidence="6 7" key="1">
    <citation type="submission" date="2016-10" db="EMBL/GenBank/DDBJ databases">
        <authorList>
            <person name="de Groot N.N."/>
        </authorList>
    </citation>
    <scope>NUCLEOTIDE SEQUENCE [LARGE SCALE GENOMIC DNA]</scope>
    <source>
        <strain evidence="6 7">CGMCC 1.6762</strain>
    </source>
</reference>
<evidence type="ECO:0000259" key="5">
    <source>
        <dbReference type="SMART" id="SM00559"/>
    </source>
</evidence>
<dbReference type="HAMAP" id="MF_01875">
    <property type="entry name" value="Prokaryotic_Ku"/>
    <property type="match status" value="1"/>
</dbReference>
<dbReference type="FunFam" id="2.40.290.10:FF:000004">
    <property type="entry name" value="Non-homologous end joining protein Ku"/>
    <property type="match status" value="1"/>
</dbReference>
<dbReference type="PIRSF" id="PIRSF006493">
    <property type="entry name" value="Prok_Ku"/>
    <property type="match status" value="1"/>
</dbReference>
<dbReference type="InterPro" id="IPR006164">
    <property type="entry name" value="DNA_bd_Ku70/Ku80"/>
</dbReference>
<comment type="subunit">
    <text evidence="3">Homodimer. Interacts with LigD.</text>
</comment>
<evidence type="ECO:0000256" key="2">
    <source>
        <dbReference type="ARBA" id="ARBA00023172"/>
    </source>
</evidence>
<keyword evidence="3" id="KW-0227">DNA damage</keyword>
<dbReference type="PANTHER" id="PTHR41251">
    <property type="entry name" value="NON-HOMOLOGOUS END JOINING PROTEIN KU"/>
    <property type="match status" value="1"/>
</dbReference>
<dbReference type="InterPro" id="IPR016194">
    <property type="entry name" value="SPOC-like_C_dom_sf"/>
</dbReference>
<evidence type="ECO:0000313" key="7">
    <source>
        <dbReference type="Proteomes" id="UP000198823"/>
    </source>
</evidence>
<organism evidence="6 7">
    <name type="scientific">Bhargavaea beijingensis</name>
    <dbReference type="NCBI Taxonomy" id="426756"/>
    <lineage>
        <taxon>Bacteria</taxon>
        <taxon>Bacillati</taxon>
        <taxon>Bacillota</taxon>
        <taxon>Bacilli</taxon>
        <taxon>Bacillales</taxon>
        <taxon>Caryophanaceae</taxon>
        <taxon>Bhargavaea</taxon>
    </lineage>
</organism>
<evidence type="ECO:0000313" key="6">
    <source>
        <dbReference type="EMBL" id="SDD79247.1"/>
    </source>
</evidence>